<keyword evidence="2 6" id="KW-0547">Nucleotide-binding</keyword>
<dbReference type="PANTHER" id="PTHR23407:SF1">
    <property type="entry name" value="5-FORMYLTETRAHYDROFOLATE CYCLO-LIGASE"/>
    <property type="match status" value="1"/>
</dbReference>
<dbReference type="EMBL" id="WNTK01000002">
    <property type="protein sequence ID" value="KAG9488951.1"/>
    <property type="molecule type" value="Genomic_DNA"/>
</dbReference>
<gene>
    <name evidence="7" type="ORF">GDO78_005129</name>
</gene>
<keyword evidence="8" id="KW-1185">Reference proteome</keyword>
<dbReference type="FunFam" id="3.40.50.10420:FF:000007">
    <property type="entry name" value="5-formyltetrahydrofolate cyclo-ligase"/>
    <property type="match status" value="1"/>
</dbReference>
<dbReference type="Proteomes" id="UP000770717">
    <property type="component" value="Unassembled WGS sequence"/>
</dbReference>
<comment type="similarity">
    <text evidence="1 6">Belongs to the 5-formyltetrahydrofolate cyclo-ligase family.</text>
</comment>
<sequence>MCNGVPAGTSAECTEAARQAGLTDQTPHVGSDPPVCRRPKENEIYRTPERSRRAEIGRRAQLKQRLAVLSDLEKLQQSQAVTRKVLSHPRYQTARRVAIFLNMTDEVQTEDIIRDIFRQGKLCFIPRYRPRSTQMDMVRLRSVEEINLLPVTPWNVRQPGEDDCREDALATGGLDLVLVPGLGFDKEGHRLGRGKGYYDTFFERYSCHLSHKPYTIALAFQEQVCDSIPVTENDVEIDEIICAGDLKGSTTI</sequence>
<dbReference type="EC" id="6.3.3.2" evidence="5 6"/>
<evidence type="ECO:0000256" key="4">
    <source>
        <dbReference type="ARBA" id="ARBA00036539"/>
    </source>
</evidence>
<comment type="catalytic activity">
    <reaction evidence="4 6">
        <text>(6S)-5-formyl-5,6,7,8-tetrahydrofolate + ATP = (6R)-5,10-methenyltetrahydrofolate + ADP + phosphate</text>
        <dbReference type="Rhea" id="RHEA:10488"/>
        <dbReference type="ChEBI" id="CHEBI:30616"/>
        <dbReference type="ChEBI" id="CHEBI:43474"/>
        <dbReference type="ChEBI" id="CHEBI:57455"/>
        <dbReference type="ChEBI" id="CHEBI:57457"/>
        <dbReference type="ChEBI" id="CHEBI:456216"/>
        <dbReference type="EC" id="6.3.3.2"/>
    </reaction>
</comment>
<dbReference type="Pfam" id="PF01812">
    <property type="entry name" value="5-FTHF_cyc-lig"/>
    <property type="match status" value="1"/>
</dbReference>
<protein>
    <recommendedName>
        <fullName evidence="5 6">5-formyltetrahydrofolate cyclo-ligase</fullName>
        <ecNumber evidence="5 6">6.3.3.2</ecNumber>
    </recommendedName>
</protein>
<comment type="caution">
    <text evidence="7">The sequence shown here is derived from an EMBL/GenBank/DDBJ whole genome shotgun (WGS) entry which is preliminary data.</text>
</comment>
<name>A0A8J6FJJ5_ELECQ</name>
<evidence type="ECO:0000256" key="3">
    <source>
        <dbReference type="ARBA" id="ARBA00022840"/>
    </source>
</evidence>
<keyword evidence="6" id="KW-0460">Magnesium</keyword>
<dbReference type="AlphaFoldDB" id="A0A8J6FJJ5"/>
<accession>A0A8J6FJJ5</accession>
<dbReference type="GO" id="GO:0035999">
    <property type="term" value="P:tetrahydrofolate interconversion"/>
    <property type="evidence" value="ECO:0007669"/>
    <property type="project" value="TreeGrafter"/>
</dbReference>
<dbReference type="Gene3D" id="3.40.50.10420">
    <property type="entry name" value="NagB/RpiA/CoA transferase-like"/>
    <property type="match status" value="1"/>
</dbReference>
<dbReference type="InterPro" id="IPR024185">
    <property type="entry name" value="FTHF_cligase-like_sf"/>
</dbReference>
<dbReference type="NCBIfam" id="TIGR02727">
    <property type="entry name" value="MTHFS_bact"/>
    <property type="match status" value="1"/>
</dbReference>
<dbReference type="GO" id="GO:0005524">
    <property type="term" value="F:ATP binding"/>
    <property type="evidence" value="ECO:0007669"/>
    <property type="project" value="UniProtKB-KW"/>
</dbReference>
<evidence type="ECO:0000256" key="1">
    <source>
        <dbReference type="ARBA" id="ARBA00010638"/>
    </source>
</evidence>
<dbReference type="GO" id="GO:0046872">
    <property type="term" value="F:metal ion binding"/>
    <property type="evidence" value="ECO:0007669"/>
    <property type="project" value="UniProtKB-KW"/>
</dbReference>
<evidence type="ECO:0000256" key="2">
    <source>
        <dbReference type="ARBA" id="ARBA00022741"/>
    </source>
</evidence>
<dbReference type="InterPro" id="IPR037171">
    <property type="entry name" value="NagB/RpiA_transferase-like"/>
</dbReference>
<evidence type="ECO:0000256" key="6">
    <source>
        <dbReference type="RuleBase" id="RU361279"/>
    </source>
</evidence>
<proteinExistence type="inferred from homology"/>
<evidence type="ECO:0000256" key="5">
    <source>
        <dbReference type="ARBA" id="ARBA00038966"/>
    </source>
</evidence>
<dbReference type="SUPFAM" id="SSF100950">
    <property type="entry name" value="NagB/RpiA/CoA transferase-like"/>
    <property type="match status" value="1"/>
</dbReference>
<dbReference type="GO" id="GO:0030272">
    <property type="term" value="F:5-formyltetrahydrofolate cyclo-ligase activity"/>
    <property type="evidence" value="ECO:0007669"/>
    <property type="project" value="UniProtKB-EC"/>
</dbReference>
<comment type="cofactor">
    <cofactor evidence="6">
        <name>Mg(2+)</name>
        <dbReference type="ChEBI" id="CHEBI:18420"/>
    </cofactor>
</comment>
<dbReference type="OrthoDB" id="2015992at2759"/>
<organism evidence="7 8">
    <name type="scientific">Eleutherodactylus coqui</name>
    <name type="common">Puerto Rican coqui</name>
    <dbReference type="NCBI Taxonomy" id="57060"/>
    <lineage>
        <taxon>Eukaryota</taxon>
        <taxon>Metazoa</taxon>
        <taxon>Chordata</taxon>
        <taxon>Craniata</taxon>
        <taxon>Vertebrata</taxon>
        <taxon>Euteleostomi</taxon>
        <taxon>Amphibia</taxon>
        <taxon>Batrachia</taxon>
        <taxon>Anura</taxon>
        <taxon>Neobatrachia</taxon>
        <taxon>Hyloidea</taxon>
        <taxon>Eleutherodactylidae</taxon>
        <taxon>Eleutherodactylinae</taxon>
        <taxon>Eleutherodactylus</taxon>
        <taxon>Eleutherodactylus</taxon>
    </lineage>
</organism>
<evidence type="ECO:0000313" key="7">
    <source>
        <dbReference type="EMBL" id="KAG9488951.1"/>
    </source>
</evidence>
<dbReference type="GO" id="GO:0009396">
    <property type="term" value="P:folic acid-containing compound biosynthetic process"/>
    <property type="evidence" value="ECO:0007669"/>
    <property type="project" value="TreeGrafter"/>
</dbReference>
<dbReference type="InterPro" id="IPR002698">
    <property type="entry name" value="FTHF_cligase"/>
</dbReference>
<keyword evidence="6" id="KW-0479">Metal-binding</keyword>
<keyword evidence="3 6" id="KW-0067">ATP-binding</keyword>
<evidence type="ECO:0000313" key="8">
    <source>
        <dbReference type="Proteomes" id="UP000770717"/>
    </source>
</evidence>
<dbReference type="PANTHER" id="PTHR23407">
    <property type="entry name" value="ATPASE INHIBITOR/5-FORMYLTETRAHYDROFOLATE CYCLO-LIGASE"/>
    <property type="match status" value="1"/>
</dbReference>
<dbReference type="GO" id="GO:0005739">
    <property type="term" value="C:mitochondrion"/>
    <property type="evidence" value="ECO:0007669"/>
    <property type="project" value="TreeGrafter"/>
</dbReference>
<reference evidence="7" key="1">
    <citation type="thesis" date="2020" institute="ProQuest LLC" country="789 East Eisenhower Parkway, Ann Arbor, MI, USA">
        <title>Comparative Genomics and Chromosome Evolution.</title>
        <authorList>
            <person name="Mudd A.B."/>
        </authorList>
    </citation>
    <scope>NUCLEOTIDE SEQUENCE</scope>
    <source>
        <strain evidence="7">HN-11 Male</strain>
        <tissue evidence="7">Kidney and liver</tissue>
    </source>
</reference>